<sequence>MKEKFRKFMIGRYGVDSLSKFMLGTAVVLLVFAMGFRNNFLNTLACLLVLLCYFRMFSRNYQKRAEENQKFLELKGKATTFLKREKEYFEQRKTHHIYKCPSCKQKIRVPKGKGKICITCPKCHTEFIKKS</sequence>
<protein>
    <submittedName>
        <fullName evidence="2">Zn-finger containing protein</fullName>
    </submittedName>
</protein>
<evidence type="ECO:0000313" key="3">
    <source>
        <dbReference type="Proteomes" id="UP000702954"/>
    </source>
</evidence>
<keyword evidence="1" id="KW-1133">Transmembrane helix</keyword>
<dbReference type="RefSeq" id="WP_242990074.1">
    <property type="nucleotide sequence ID" value="NZ_BHEO01000002.1"/>
</dbReference>
<proteinExistence type="predicted"/>
<comment type="caution">
    <text evidence="2">The sequence shown here is derived from an EMBL/GenBank/DDBJ whole genome shotgun (WGS) entry which is preliminary data.</text>
</comment>
<name>A0ABQ0QUF0_9FIRM</name>
<dbReference type="EMBL" id="BHEO01000002">
    <property type="protein sequence ID" value="GBU04034.1"/>
    <property type="molecule type" value="Genomic_DNA"/>
</dbReference>
<feature type="transmembrane region" description="Helical" evidence="1">
    <location>
        <begin position="40"/>
        <end position="57"/>
    </location>
</feature>
<feature type="transmembrane region" description="Helical" evidence="1">
    <location>
        <begin position="12"/>
        <end position="34"/>
    </location>
</feature>
<accession>A0ABQ0QUF0</accession>
<keyword evidence="1" id="KW-0812">Transmembrane</keyword>
<keyword evidence="1" id="KW-0472">Membrane</keyword>
<evidence type="ECO:0000313" key="2">
    <source>
        <dbReference type="EMBL" id="GBU04034.1"/>
    </source>
</evidence>
<gene>
    <name evidence="2" type="ORF">FAEUMB_05750</name>
</gene>
<evidence type="ECO:0000256" key="1">
    <source>
        <dbReference type="SAM" id="Phobius"/>
    </source>
</evidence>
<organism evidence="2 3">
    <name type="scientific">Faecalimonas umbilicata</name>
    <dbReference type="NCBI Taxonomy" id="1912855"/>
    <lineage>
        <taxon>Bacteria</taxon>
        <taxon>Bacillati</taxon>
        <taxon>Bacillota</taxon>
        <taxon>Clostridia</taxon>
        <taxon>Lachnospirales</taxon>
        <taxon>Lachnospiraceae</taxon>
        <taxon>Faecalimonas</taxon>
    </lineage>
</organism>
<keyword evidence="3" id="KW-1185">Reference proteome</keyword>
<reference evidence="2 3" key="1">
    <citation type="journal article" date="2018" name="Int. J. Syst. Evol. Microbiol.">
        <title>Draft Genome Sequence of Faecalimonas umbilicata JCM 30896T, an Acetate-Producing Bacterium Isolated from Human Feces.</title>
        <authorList>
            <person name="Sakamoto M."/>
            <person name="Ikeyama N."/>
            <person name="Yuki M."/>
            <person name="Ohkuma M."/>
        </authorList>
    </citation>
    <scope>NUCLEOTIDE SEQUENCE [LARGE SCALE GENOMIC DNA]</scope>
    <source>
        <strain evidence="2 3">EGH7</strain>
    </source>
</reference>
<dbReference type="Proteomes" id="UP000702954">
    <property type="component" value="Unassembled WGS sequence"/>
</dbReference>